<evidence type="ECO:0000256" key="4">
    <source>
        <dbReference type="ARBA" id="ARBA00023242"/>
    </source>
</evidence>
<dbReference type="GO" id="GO:0006289">
    <property type="term" value="P:nucleotide-excision repair"/>
    <property type="evidence" value="ECO:0007669"/>
    <property type="project" value="UniProtKB-UniRule"/>
</dbReference>
<dbReference type="InterPro" id="IPR009060">
    <property type="entry name" value="UBA-like_sf"/>
</dbReference>
<keyword evidence="4 5" id="KW-0539">Nucleus</keyword>
<dbReference type="GO" id="GO:0005654">
    <property type="term" value="C:nucleoplasm"/>
    <property type="evidence" value="ECO:0007669"/>
    <property type="project" value="TreeGrafter"/>
</dbReference>
<dbReference type="Gene3D" id="3.10.20.90">
    <property type="entry name" value="Phosphatidylinositol 3-kinase Catalytic Subunit, Chain A, domain 1"/>
    <property type="match status" value="1"/>
</dbReference>
<comment type="subcellular location">
    <subcellularLocation>
        <location evidence="5">Nucleus</location>
    </subcellularLocation>
    <subcellularLocation>
        <location evidence="5">Cytoplasm</location>
    </subcellularLocation>
</comment>
<dbReference type="PROSITE" id="PS50053">
    <property type="entry name" value="UBIQUITIN_2"/>
    <property type="match status" value="1"/>
</dbReference>
<accession>A0A7R8V0C5</accession>
<dbReference type="PANTHER" id="PTHR10621">
    <property type="entry name" value="UV EXCISION REPAIR PROTEIN RAD23"/>
    <property type="match status" value="1"/>
</dbReference>
<evidence type="ECO:0000256" key="6">
    <source>
        <dbReference type="SAM" id="MobiDB-lite"/>
    </source>
</evidence>
<keyword evidence="3 5" id="KW-0234">DNA repair</keyword>
<dbReference type="GO" id="GO:0031593">
    <property type="term" value="F:polyubiquitin modification-dependent protein binding"/>
    <property type="evidence" value="ECO:0007669"/>
    <property type="project" value="UniProtKB-UniRule"/>
</dbReference>
<keyword evidence="1" id="KW-0677">Repeat</keyword>
<dbReference type="CDD" id="cd01805">
    <property type="entry name" value="Ubl_Rad23"/>
    <property type="match status" value="1"/>
</dbReference>
<protein>
    <recommendedName>
        <fullName evidence="5">UV excision repair protein RAD23</fullName>
    </recommendedName>
</protein>
<feature type="compositionally biased region" description="Basic and acidic residues" evidence="6">
    <location>
        <begin position="84"/>
        <end position="99"/>
    </location>
</feature>
<dbReference type="FunFam" id="1.10.8.10:FF:000002">
    <property type="entry name" value="UV excision repair protein RAD23 homolog"/>
    <property type="match status" value="1"/>
</dbReference>
<evidence type="ECO:0000256" key="2">
    <source>
        <dbReference type="ARBA" id="ARBA00022763"/>
    </source>
</evidence>
<dbReference type="PANTHER" id="PTHR10621:SF0">
    <property type="entry name" value="UV EXCISION REPAIR PROTEIN RAD23"/>
    <property type="match status" value="1"/>
</dbReference>
<feature type="domain" description="UBA" evidence="7">
    <location>
        <begin position="130"/>
        <end position="170"/>
    </location>
</feature>
<dbReference type="InterPro" id="IPR000626">
    <property type="entry name" value="Ubiquitin-like_dom"/>
</dbReference>
<proteinExistence type="inferred from homology"/>
<dbReference type="InterPro" id="IPR015360">
    <property type="entry name" value="XPC-bd"/>
</dbReference>
<sequence>MVKVTIKNFKQETFEITIDENRTVSDLKAELEQVTEKAMPADSQTLIYAGVIMENGLTLKHYQIDERKFIVVIMRKPVNMVAKSNEDASKRVDKEEDTVKGTTGNQPRSAATGESTSEKYVTSDSVSDPNEVEKAIQNIVEMGYPKEDVVRAFKASFNNPDRAVEYLVNGIPNEYLLGEPAPDMTALSDSDRRNMGSETPLSFLRNNPRFQQMKRLLRANPDMLNTLISQIGQTNPGLLQLITENQEEFVQLLNEEDTGNIATDSTDDEDDLDDLDVASRHPDSITVTVTQQEREAINRLKALGFPEELVIQAYFACDKDEQQAANFLLSQNDD</sequence>
<dbReference type="SMART" id="SM00165">
    <property type="entry name" value="UBA"/>
    <property type="match status" value="2"/>
</dbReference>
<dbReference type="SUPFAM" id="SSF46934">
    <property type="entry name" value="UBA-like"/>
    <property type="match status" value="2"/>
</dbReference>
<dbReference type="Pfam" id="PF00627">
    <property type="entry name" value="UBA"/>
    <property type="match status" value="2"/>
</dbReference>
<keyword evidence="10" id="KW-1185">Reference proteome</keyword>
<dbReference type="SMART" id="SM00727">
    <property type="entry name" value="STI1"/>
    <property type="match status" value="1"/>
</dbReference>
<dbReference type="CDD" id="cd14280">
    <property type="entry name" value="UBA1_Rad23_like"/>
    <property type="match status" value="1"/>
</dbReference>
<dbReference type="FunFam" id="1.10.8.10:FF:000003">
    <property type="entry name" value="UV excision repair protein RAD23 homolog"/>
    <property type="match status" value="1"/>
</dbReference>
<dbReference type="GO" id="GO:0043161">
    <property type="term" value="P:proteasome-mediated ubiquitin-dependent protein catabolic process"/>
    <property type="evidence" value="ECO:0007669"/>
    <property type="project" value="UniProtKB-UniRule"/>
</dbReference>
<organism evidence="9 10">
    <name type="scientific">Hermetia illucens</name>
    <name type="common">Black soldier fly</name>
    <dbReference type="NCBI Taxonomy" id="343691"/>
    <lineage>
        <taxon>Eukaryota</taxon>
        <taxon>Metazoa</taxon>
        <taxon>Ecdysozoa</taxon>
        <taxon>Arthropoda</taxon>
        <taxon>Hexapoda</taxon>
        <taxon>Insecta</taxon>
        <taxon>Pterygota</taxon>
        <taxon>Neoptera</taxon>
        <taxon>Endopterygota</taxon>
        <taxon>Diptera</taxon>
        <taxon>Brachycera</taxon>
        <taxon>Stratiomyomorpha</taxon>
        <taxon>Stratiomyidae</taxon>
        <taxon>Hermetiinae</taxon>
        <taxon>Hermetia</taxon>
    </lineage>
</organism>
<evidence type="ECO:0000256" key="3">
    <source>
        <dbReference type="ARBA" id="ARBA00023204"/>
    </source>
</evidence>
<dbReference type="AlphaFoldDB" id="A0A7R8V0C5"/>
<dbReference type="PROSITE" id="PS50030">
    <property type="entry name" value="UBA"/>
    <property type="match status" value="2"/>
</dbReference>
<dbReference type="GO" id="GO:0043130">
    <property type="term" value="F:ubiquitin binding"/>
    <property type="evidence" value="ECO:0007669"/>
    <property type="project" value="UniProtKB-UniRule"/>
</dbReference>
<dbReference type="InterPro" id="IPR006636">
    <property type="entry name" value="STI1_HS-bd"/>
</dbReference>
<evidence type="ECO:0000313" key="10">
    <source>
        <dbReference type="Proteomes" id="UP000594454"/>
    </source>
</evidence>
<dbReference type="Pfam" id="PF00240">
    <property type="entry name" value="ubiquitin"/>
    <property type="match status" value="1"/>
</dbReference>
<evidence type="ECO:0000256" key="1">
    <source>
        <dbReference type="ARBA" id="ARBA00022737"/>
    </source>
</evidence>
<gene>
    <name evidence="9" type="ORF">HERILL_LOCUS12313</name>
</gene>
<dbReference type="GO" id="GO:0005829">
    <property type="term" value="C:cytosol"/>
    <property type="evidence" value="ECO:0007669"/>
    <property type="project" value="TreeGrafter"/>
</dbReference>
<dbReference type="Proteomes" id="UP000594454">
    <property type="component" value="Chromosome 5"/>
</dbReference>
<dbReference type="OMA" id="PHMLEPI"/>
<dbReference type="EMBL" id="LR899013">
    <property type="protein sequence ID" value="CAD7089786.1"/>
    <property type="molecule type" value="Genomic_DNA"/>
</dbReference>
<feature type="compositionally biased region" description="Polar residues" evidence="6">
    <location>
        <begin position="100"/>
        <end position="128"/>
    </location>
</feature>
<dbReference type="InterPro" id="IPR015940">
    <property type="entry name" value="UBA"/>
</dbReference>
<dbReference type="InterPro" id="IPR036353">
    <property type="entry name" value="XPC-bd_sf"/>
</dbReference>
<feature type="domain" description="UBA" evidence="7">
    <location>
        <begin position="290"/>
        <end position="331"/>
    </location>
</feature>
<comment type="function">
    <text evidence="5">Multiubiquitin chain receptor involved in modulation of proteasomal degradation. Involved in nucleotide excision repair.</text>
</comment>
<dbReference type="Gene3D" id="1.10.10.540">
    <property type="entry name" value="XPC-binding domain"/>
    <property type="match status" value="1"/>
</dbReference>
<evidence type="ECO:0000256" key="5">
    <source>
        <dbReference type="RuleBase" id="RU367049"/>
    </source>
</evidence>
<dbReference type="GO" id="GO:0003684">
    <property type="term" value="F:damaged DNA binding"/>
    <property type="evidence" value="ECO:0007669"/>
    <property type="project" value="UniProtKB-UniRule"/>
</dbReference>
<dbReference type="InParanoid" id="A0A7R8V0C5"/>
<dbReference type="FunFam" id="1.10.10.540:FF:000001">
    <property type="entry name" value="UV excision repair protein RAD23 B"/>
    <property type="match status" value="1"/>
</dbReference>
<evidence type="ECO:0000313" key="9">
    <source>
        <dbReference type="EMBL" id="CAD7089786.1"/>
    </source>
</evidence>
<reference evidence="9 10" key="1">
    <citation type="submission" date="2020-11" db="EMBL/GenBank/DDBJ databases">
        <authorList>
            <person name="Wallbank WR R."/>
            <person name="Pardo Diaz C."/>
            <person name="Kozak K."/>
            <person name="Martin S."/>
            <person name="Jiggins C."/>
            <person name="Moest M."/>
            <person name="Warren A I."/>
            <person name="Generalovic N T."/>
            <person name="Byers J.R.P. K."/>
            <person name="Montejo-Kovacevich G."/>
            <person name="Yen C E."/>
        </authorList>
    </citation>
    <scope>NUCLEOTIDE SEQUENCE [LARGE SCALE GENOMIC DNA]</scope>
</reference>
<dbReference type="Pfam" id="PF09280">
    <property type="entry name" value="XPC-binding"/>
    <property type="match status" value="1"/>
</dbReference>
<dbReference type="InterPro" id="IPR029071">
    <property type="entry name" value="Ubiquitin-like_domsf"/>
</dbReference>
<dbReference type="OrthoDB" id="419317at2759"/>
<feature type="domain" description="Ubiquitin-like" evidence="8">
    <location>
        <begin position="2"/>
        <end position="79"/>
    </location>
</feature>
<evidence type="ECO:0000259" key="8">
    <source>
        <dbReference type="PROSITE" id="PS50053"/>
    </source>
</evidence>
<keyword evidence="5" id="KW-0963">Cytoplasm</keyword>
<dbReference type="PRINTS" id="PR01839">
    <property type="entry name" value="RAD23PROTEIN"/>
</dbReference>
<dbReference type="SUPFAM" id="SSF101238">
    <property type="entry name" value="XPC-binding domain"/>
    <property type="match status" value="1"/>
</dbReference>
<keyword evidence="2 5" id="KW-0227">DNA damage</keyword>
<dbReference type="CDD" id="cd14380">
    <property type="entry name" value="UBA2_Rad23"/>
    <property type="match status" value="1"/>
</dbReference>
<feature type="region of interest" description="Disordered" evidence="6">
    <location>
        <begin position="83"/>
        <end position="129"/>
    </location>
</feature>
<dbReference type="SMART" id="SM00213">
    <property type="entry name" value="UBQ"/>
    <property type="match status" value="1"/>
</dbReference>
<comment type="similarity">
    <text evidence="5">Belongs to the RAD23 family.</text>
</comment>
<name>A0A7R8V0C5_HERIL</name>
<dbReference type="GO" id="GO:0070628">
    <property type="term" value="F:proteasome binding"/>
    <property type="evidence" value="ECO:0007669"/>
    <property type="project" value="TreeGrafter"/>
</dbReference>
<dbReference type="InterPro" id="IPR004806">
    <property type="entry name" value="Rad23"/>
</dbReference>
<evidence type="ECO:0000259" key="7">
    <source>
        <dbReference type="PROSITE" id="PS50030"/>
    </source>
</evidence>
<dbReference type="SUPFAM" id="SSF54236">
    <property type="entry name" value="Ubiquitin-like"/>
    <property type="match status" value="1"/>
</dbReference>
<dbReference type="Gene3D" id="1.10.8.10">
    <property type="entry name" value="DNA helicase RuvA subunit, C-terminal domain"/>
    <property type="match status" value="2"/>
</dbReference>